<proteinExistence type="inferred from homology"/>
<dbReference type="PANTHER" id="PTHR33392">
    <property type="entry name" value="POLYISOPRENYL-TEICHOIC ACID--PEPTIDOGLYCAN TEICHOIC ACID TRANSFERASE TAGU"/>
    <property type="match status" value="1"/>
</dbReference>
<dbReference type="Proteomes" id="UP000070394">
    <property type="component" value="Unassembled WGS sequence"/>
</dbReference>
<keyword evidence="4" id="KW-1185">Reference proteome</keyword>
<dbReference type="InterPro" id="IPR004474">
    <property type="entry name" value="LytR_CpsA_psr"/>
</dbReference>
<organism evidence="3 4">
    <name type="scientific">Lachnoanaerobaculum saburreum</name>
    <dbReference type="NCBI Taxonomy" id="467210"/>
    <lineage>
        <taxon>Bacteria</taxon>
        <taxon>Bacillati</taxon>
        <taxon>Bacillota</taxon>
        <taxon>Clostridia</taxon>
        <taxon>Lachnospirales</taxon>
        <taxon>Lachnospiraceae</taxon>
        <taxon>Lachnoanaerobaculum</taxon>
    </lineage>
</organism>
<dbReference type="EMBL" id="LSDA01000020">
    <property type="protein sequence ID" value="KXB60012.1"/>
    <property type="molecule type" value="Genomic_DNA"/>
</dbReference>
<comment type="similarity">
    <text evidence="1">Belongs to the LytR/CpsA/Psr (LCP) family.</text>
</comment>
<feature type="domain" description="Cell envelope-related transcriptional attenuator" evidence="2">
    <location>
        <begin position="92"/>
        <end position="251"/>
    </location>
</feature>
<sequence>MRTHIKKKIIGFFVLLILAVSVIAVNIWQKNKDSVIATSLSKKADISVDTNLLSYNGENYRRKSYVKAILVLGIDSTVDMHYIQDAGSGGQADSIGLIAWDTNSDKLNIVIIPRDTMADIPVTDLNGNIMGSTLQHITLAFAFGDGNEISSDFMKESVSKLFDGLNIDNYFAMNTSAIEKINDAVGGVDVVIPYDGMQSIDKSFIKGDTVTLKGNMAEKFLRFRDTSKDFSAMERIEAHKEYLRAYQQKLKQFKGDSIIVDILNDIEPYSYTDMQKDIILKLGACAISDDDFNEEKIYVLEGENKKTELYDEFYVDHDKAMNKIIDLFYTKE</sequence>
<evidence type="ECO:0000313" key="3">
    <source>
        <dbReference type="EMBL" id="KXB60012.1"/>
    </source>
</evidence>
<evidence type="ECO:0000256" key="1">
    <source>
        <dbReference type="ARBA" id="ARBA00006068"/>
    </source>
</evidence>
<dbReference type="PATRIC" id="fig|467210.3.peg.785"/>
<dbReference type="STRING" id="467210.HMPREF1866_00795"/>
<evidence type="ECO:0000313" key="4">
    <source>
        <dbReference type="Proteomes" id="UP000070394"/>
    </source>
</evidence>
<accession>A0A133ZX54</accession>
<dbReference type="OrthoDB" id="3172933at2"/>
<reference evidence="4" key="1">
    <citation type="submission" date="2016-01" db="EMBL/GenBank/DDBJ databases">
        <authorList>
            <person name="Mitreva M."/>
            <person name="Pepin K.H."/>
            <person name="Mihindukulasuriya K.A."/>
            <person name="Fulton R."/>
            <person name="Fronick C."/>
            <person name="O'Laughlin M."/>
            <person name="Miner T."/>
            <person name="Herter B."/>
            <person name="Rosa B.A."/>
            <person name="Cordes M."/>
            <person name="Tomlinson C."/>
            <person name="Wollam A."/>
            <person name="Palsikar V.B."/>
            <person name="Mardis E.R."/>
            <person name="Wilson R.K."/>
        </authorList>
    </citation>
    <scope>NUCLEOTIDE SEQUENCE [LARGE SCALE GENOMIC DNA]</scope>
    <source>
        <strain evidence="4">DNF00896</strain>
    </source>
</reference>
<gene>
    <name evidence="3" type="ORF">HMPREF1866_00795</name>
</gene>
<dbReference type="AlphaFoldDB" id="A0A133ZX54"/>
<dbReference type="Pfam" id="PF03816">
    <property type="entry name" value="LytR_cpsA_psr"/>
    <property type="match status" value="1"/>
</dbReference>
<dbReference type="InterPro" id="IPR050922">
    <property type="entry name" value="LytR/CpsA/Psr_CW_biosynth"/>
</dbReference>
<dbReference type="Gene3D" id="3.40.630.190">
    <property type="entry name" value="LCP protein"/>
    <property type="match status" value="1"/>
</dbReference>
<dbReference type="RefSeq" id="WP_060930699.1">
    <property type="nucleotide sequence ID" value="NZ_KQ959781.1"/>
</dbReference>
<protein>
    <submittedName>
        <fullName evidence="3">Cell envelope-like function transcriptional attenuator common domain protein</fullName>
    </submittedName>
</protein>
<evidence type="ECO:0000259" key="2">
    <source>
        <dbReference type="Pfam" id="PF03816"/>
    </source>
</evidence>
<comment type="caution">
    <text evidence="3">The sequence shown here is derived from an EMBL/GenBank/DDBJ whole genome shotgun (WGS) entry which is preliminary data.</text>
</comment>
<name>A0A133ZX54_9FIRM</name>
<dbReference type="PANTHER" id="PTHR33392:SF6">
    <property type="entry name" value="POLYISOPRENYL-TEICHOIC ACID--PEPTIDOGLYCAN TEICHOIC ACID TRANSFERASE TAGU"/>
    <property type="match status" value="1"/>
</dbReference>